<accession>A0A2T5C0H6</accession>
<evidence type="ECO:0000313" key="1">
    <source>
        <dbReference type="EMBL" id="PTN08072.1"/>
    </source>
</evidence>
<dbReference type="OrthoDB" id="5343295at2"/>
<proteinExistence type="predicted"/>
<dbReference type="RefSeq" id="WP_107822801.1">
    <property type="nucleotide sequence ID" value="NZ_QAAD01000011.1"/>
</dbReference>
<comment type="caution">
    <text evidence="1">The sequence shown here is derived from an EMBL/GenBank/DDBJ whole genome shotgun (WGS) entry which is preliminary data.</text>
</comment>
<sequence>MADFNKKQIETLRGSFKKIAESVGCTREYVSQIIHGKRKLKRKSPLAMKVIKKANELLTILEPKN</sequence>
<organism evidence="1 2">
    <name type="scientific">Mangrovibacterium marinum</name>
    <dbReference type="NCBI Taxonomy" id="1639118"/>
    <lineage>
        <taxon>Bacteria</taxon>
        <taxon>Pseudomonadati</taxon>
        <taxon>Bacteroidota</taxon>
        <taxon>Bacteroidia</taxon>
        <taxon>Marinilabiliales</taxon>
        <taxon>Prolixibacteraceae</taxon>
        <taxon>Mangrovibacterium</taxon>
    </lineage>
</organism>
<keyword evidence="2" id="KW-1185">Reference proteome</keyword>
<gene>
    <name evidence="1" type="ORF">C8N47_111112</name>
</gene>
<dbReference type="EMBL" id="QAAD01000011">
    <property type="protein sequence ID" value="PTN08072.1"/>
    <property type="molecule type" value="Genomic_DNA"/>
</dbReference>
<protein>
    <recommendedName>
        <fullName evidence="3">Helix-turn-helix protein</fullName>
    </recommendedName>
</protein>
<evidence type="ECO:0000313" key="2">
    <source>
        <dbReference type="Proteomes" id="UP000243525"/>
    </source>
</evidence>
<name>A0A2T5C0H6_9BACT</name>
<dbReference type="AlphaFoldDB" id="A0A2T5C0H6"/>
<evidence type="ECO:0008006" key="3">
    <source>
        <dbReference type="Google" id="ProtNLM"/>
    </source>
</evidence>
<reference evidence="1 2" key="1">
    <citation type="submission" date="2018-04" db="EMBL/GenBank/DDBJ databases">
        <title>Genomic Encyclopedia of Archaeal and Bacterial Type Strains, Phase II (KMG-II): from individual species to whole genera.</title>
        <authorList>
            <person name="Goeker M."/>
        </authorList>
    </citation>
    <scope>NUCLEOTIDE SEQUENCE [LARGE SCALE GENOMIC DNA]</scope>
    <source>
        <strain evidence="1 2">DSM 28823</strain>
    </source>
</reference>
<dbReference type="Proteomes" id="UP000243525">
    <property type="component" value="Unassembled WGS sequence"/>
</dbReference>